<protein>
    <recommendedName>
        <fullName evidence="2">Glycine-rich domain-containing protein</fullName>
    </recommendedName>
</protein>
<proteinExistence type="predicted"/>
<evidence type="ECO:0000259" key="2">
    <source>
        <dbReference type="Pfam" id="PF21722"/>
    </source>
</evidence>
<evidence type="ECO:0000313" key="3">
    <source>
        <dbReference type="EMBL" id="DAF43049.1"/>
    </source>
</evidence>
<dbReference type="InterPro" id="IPR049304">
    <property type="entry name" value="Gly_rich_dom"/>
</dbReference>
<dbReference type="EMBL" id="BK032498">
    <property type="protein sequence ID" value="DAF43049.1"/>
    <property type="molecule type" value="Genomic_DNA"/>
</dbReference>
<accession>A0A8S5RWQ0</accession>
<feature type="compositionally biased region" description="Gly residues" evidence="1">
    <location>
        <begin position="321"/>
        <end position="333"/>
    </location>
</feature>
<feature type="region of interest" description="Disordered" evidence="1">
    <location>
        <begin position="308"/>
        <end position="356"/>
    </location>
</feature>
<feature type="compositionally biased region" description="Gly residues" evidence="1">
    <location>
        <begin position="341"/>
        <end position="356"/>
    </location>
</feature>
<evidence type="ECO:0000256" key="1">
    <source>
        <dbReference type="SAM" id="MobiDB-lite"/>
    </source>
</evidence>
<dbReference type="Pfam" id="PF21722">
    <property type="entry name" value="Gly_rich_2"/>
    <property type="match status" value="1"/>
</dbReference>
<reference evidence="3" key="1">
    <citation type="journal article" date="2021" name="Proc. Natl. Acad. Sci. U.S.A.">
        <title>A Catalog of Tens of Thousands of Viruses from Human Metagenomes Reveals Hidden Associations with Chronic Diseases.</title>
        <authorList>
            <person name="Tisza M.J."/>
            <person name="Buck C.B."/>
        </authorList>
    </citation>
    <scope>NUCLEOTIDE SEQUENCE</scope>
    <source>
        <strain evidence="3">Ct0Go27</strain>
    </source>
</reference>
<name>A0A8S5RWQ0_9CAUD</name>
<feature type="domain" description="Glycine-rich" evidence="2">
    <location>
        <begin position="208"/>
        <end position="425"/>
    </location>
</feature>
<sequence>MSEVFIPLGGAGGKNRGDILILHNKEDIRKLNNFDAILGKLPPGLYKKKADDKLVVPELGNREVELQGLSDGQNATIMYSKEYIKALALKAFEIASITNFRFAPRGHKQTMFTWAKPSGGAMWSGVRLIAWKKSEPEPRDPDDTSGKWVYDTADTYTITPLFPDVPHYIKAVSYVSVKGGRWYQDINSAPKLEFTPTAASGAITLGMGAGVWTVPANVYRIRFILVGQGGYGGRGEGFYAGGGGGGGYVVQDYMNVTPGQQLSWIVPTFIYKGRSYGVINTDHPGYTYTGKWEDGVITRLGDRIAHAGSWGQQGDRDNSSGAGGKGGSGGGTGRSEYAPGGTNGSSGGGSKGGAGQGTTTVGFNGVMYASGGNGSVQSRPWFSYGDNGTDGLGNGGGGGLGQSLSRQYYQADGGKGGTGCIYIAWGTNMNDGTW</sequence>
<organism evidence="3">
    <name type="scientific">Siphoviridae sp. ct0Go27</name>
    <dbReference type="NCBI Taxonomy" id="2827761"/>
    <lineage>
        <taxon>Viruses</taxon>
        <taxon>Duplodnaviria</taxon>
        <taxon>Heunggongvirae</taxon>
        <taxon>Uroviricota</taxon>
        <taxon>Caudoviricetes</taxon>
    </lineage>
</organism>